<feature type="transmembrane region" description="Helical" evidence="7">
    <location>
        <begin position="352"/>
        <end position="372"/>
    </location>
</feature>
<dbReference type="PANTHER" id="PTHR23501:SF177">
    <property type="entry name" value="MAJOR FACILITATOR SUPERFAMILY (MFS) PROFILE DOMAIN-CONTAINING PROTEIN-RELATED"/>
    <property type="match status" value="1"/>
</dbReference>
<keyword evidence="2" id="KW-0813">Transport</keyword>
<dbReference type="InterPro" id="IPR020846">
    <property type="entry name" value="MFS_dom"/>
</dbReference>
<dbReference type="InterPro" id="IPR011701">
    <property type="entry name" value="MFS"/>
</dbReference>
<keyword evidence="3 7" id="KW-0812">Transmembrane</keyword>
<organism evidence="9 10">
    <name type="scientific">Periconia digitata</name>
    <dbReference type="NCBI Taxonomy" id="1303443"/>
    <lineage>
        <taxon>Eukaryota</taxon>
        <taxon>Fungi</taxon>
        <taxon>Dikarya</taxon>
        <taxon>Ascomycota</taxon>
        <taxon>Pezizomycotina</taxon>
        <taxon>Dothideomycetes</taxon>
        <taxon>Pleosporomycetidae</taxon>
        <taxon>Pleosporales</taxon>
        <taxon>Massarineae</taxon>
        <taxon>Periconiaceae</taxon>
        <taxon>Periconia</taxon>
    </lineage>
</organism>
<evidence type="ECO:0000256" key="2">
    <source>
        <dbReference type="ARBA" id="ARBA00022448"/>
    </source>
</evidence>
<evidence type="ECO:0000259" key="8">
    <source>
        <dbReference type="PROSITE" id="PS50850"/>
    </source>
</evidence>
<keyword evidence="5 7" id="KW-0472">Membrane</keyword>
<evidence type="ECO:0000256" key="1">
    <source>
        <dbReference type="ARBA" id="ARBA00004141"/>
    </source>
</evidence>
<feature type="transmembrane region" description="Helical" evidence="7">
    <location>
        <begin position="117"/>
        <end position="136"/>
    </location>
</feature>
<feature type="transmembrane region" description="Helical" evidence="7">
    <location>
        <begin position="379"/>
        <end position="397"/>
    </location>
</feature>
<comment type="subcellular location">
    <subcellularLocation>
        <location evidence="1">Membrane</location>
        <topology evidence="1">Multi-pass membrane protein</topology>
    </subcellularLocation>
</comment>
<comment type="caution">
    <text evidence="9">The sequence shown here is derived from an EMBL/GenBank/DDBJ whole genome shotgun (WGS) entry which is preliminary data.</text>
</comment>
<feature type="region of interest" description="Disordered" evidence="6">
    <location>
        <begin position="12"/>
        <end position="42"/>
    </location>
</feature>
<dbReference type="Gene3D" id="1.20.1250.20">
    <property type="entry name" value="MFS general substrate transporter like domains"/>
    <property type="match status" value="1"/>
</dbReference>
<evidence type="ECO:0000256" key="3">
    <source>
        <dbReference type="ARBA" id="ARBA00022692"/>
    </source>
</evidence>
<proteinExistence type="predicted"/>
<feature type="transmembrane region" description="Helical" evidence="7">
    <location>
        <begin position="205"/>
        <end position="225"/>
    </location>
</feature>
<feature type="domain" description="Major facilitator superfamily (MFS) profile" evidence="8">
    <location>
        <begin position="52"/>
        <end position="550"/>
    </location>
</feature>
<feature type="transmembrane region" description="Helical" evidence="7">
    <location>
        <begin position="312"/>
        <end position="332"/>
    </location>
</feature>
<dbReference type="GO" id="GO:0022857">
    <property type="term" value="F:transmembrane transporter activity"/>
    <property type="evidence" value="ECO:0007669"/>
    <property type="project" value="InterPro"/>
</dbReference>
<dbReference type="PROSITE" id="PS50850">
    <property type="entry name" value="MFS"/>
    <property type="match status" value="1"/>
</dbReference>
<gene>
    <name evidence="9" type="ORF">PDIGIT_LOCUS10739</name>
</gene>
<dbReference type="Proteomes" id="UP001152607">
    <property type="component" value="Unassembled WGS sequence"/>
</dbReference>
<dbReference type="EMBL" id="CAOQHR010000007">
    <property type="protein sequence ID" value="CAI6337626.1"/>
    <property type="molecule type" value="Genomic_DNA"/>
</dbReference>
<name>A0A9W4XU21_9PLEO</name>
<dbReference type="AlphaFoldDB" id="A0A9W4XU21"/>
<keyword evidence="4 7" id="KW-1133">Transmembrane helix</keyword>
<dbReference type="CDD" id="cd17502">
    <property type="entry name" value="MFS_Azr1_MDR_like"/>
    <property type="match status" value="1"/>
</dbReference>
<dbReference type="PANTHER" id="PTHR23501">
    <property type="entry name" value="MAJOR FACILITATOR SUPERFAMILY"/>
    <property type="match status" value="1"/>
</dbReference>
<evidence type="ECO:0000313" key="9">
    <source>
        <dbReference type="EMBL" id="CAI6337626.1"/>
    </source>
</evidence>
<dbReference type="SUPFAM" id="SSF103473">
    <property type="entry name" value="MFS general substrate transporter"/>
    <property type="match status" value="1"/>
</dbReference>
<feature type="transmembrane region" description="Helical" evidence="7">
    <location>
        <begin position="403"/>
        <end position="421"/>
    </location>
</feature>
<dbReference type="InterPro" id="IPR036259">
    <property type="entry name" value="MFS_trans_sf"/>
</dbReference>
<dbReference type="GO" id="GO:0005886">
    <property type="term" value="C:plasma membrane"/>
    <property type="evidence" value="ECO:0007669"/>
    <property type="project" value="TreeGrafter"/>
</dbReference>
<feature type="transmembrane region" description="Helical" evidence="7">
    <location>
        <begin position="174"/>
        <end position="193"/>
    </location>
</feature>
<evidence type="ECO:0000313" key="10">
    <source>
        <dbReference type="Proteomes" id="UP001152607"/>
    </source>
</evidence>
<feature type="transmembrane region" description="Helical" evidence="7">
    <location>
        <begin position="270"/>
        <end position="291"/>
    </location>
</feature>
<protein>
    <recommendedName>
        <fullName evidence="8">Major facilitator superfamily (MFS) profile domain-containing protein</fullName>
    </recommendedName>
</protein>
<dbReference type="Pfam" id="PF07690">
    <property type="entry name" value="MFS_1"/>
    <property type="match status" value="1"/>
</dbReference>
<evidence type="ECO:0000256" key="5">
    <source>
        <dbReference type="ARBA" id="ARBA00023136"/>
    </source>
</evidence>
<evidence type="ECO:0000256" key="6">
    <source>
        <dbReference type="SAM" id="MobiDB-lite"/>
    </source>
</evidence>
<feature type="transmembrane region" description="Helical" evidence="7">
    <location>
        <begin position="142"/>
        <end position="167"/>
    </location>
</feature>
<feature type="transmembrane region" description="Helical" evidence="7">
    <location>
        <begin position="245"/>
        <end position="264"/>
    </location>
</feature>
<keyword evidence="10" id="KW-1185">Reference proteome</keyword>
<evidence type="ECO:0000256" key="7">
    <source>
        <dbReference type="SAM" id="Phobius"/>
    </source>
</evidence>
<feature type="transmembrane region" description="Helical" evidence="7">
    <location>
        <begin position="46"/>
        <end position="65"/>
    </location>
</feature>
<sequence length="550" mass="58137">MASIELKERQIAPGGVVDGEPTPFPLDPAPTTAEDTPPPAHQQPSGIRLILLTIGIMTSIFLAALDSTIVTTAIPAITTEFGTISNIAWYGAGYGCTQTAFQSAWGKAYKYFPLKTGFLLAVAIFEAGNVICAVASSSTVLVLGRVVAGLGGGGVMTGAFTMVALSVKEEYRAAYMGVSGVTFSTASVVGPLMGGALTDGIGWRWCFWVSLPVGALAAFIVSFAFRSPIPPETGTIKERLTHLDLHGGVLIAGFLCCFVYAMHWGGTHPWSSASVIGTLFGFSALCIAFVVNEWWMGDKAMVQGRFLRNRVILSNLGFVFFLAGLFFPLLYTLPVQYQSVDGASASQSGIRLIPLVMGVSVFTLVANGILTYWRHYRPFLVLGSVLGTAGAVCIYTMNAQPSPATWIGFELLTAVGVGLALQVPMLSNQTCVGVGDIASITAITLFVENCGTTLFVASNEAAFTKSLIESLAKNIPSLNPETVLNAGATQLRHVFAGLELEGVLQSYLDGSKVSHILPVACGIVACLISGSDASGEMIRWASRRWRKAAE</sequence>
<dbReference type="OrthoDB" id="10021397at2759"/>
<accession>A0A9W4XU21</accession>
<reference evidence="9" key="1">
    <citation type="submission" date="2023-01" db="EMBL/GenBank/DDBJ databases">
        <authorList>
            <person name="Van Ghelder C."/>
            <person name="Rancurel C."/>
        </authorList>
    </citation>
    <scope>NUCLEOTIDE SEQUENCE</scope>
    <source>
        <strain evidence="9">CNCM I-4278</strain>
    </source>
</reference>
<evidence type="ECO:0000256" key="4">
    <source>
        <dbReference type="ARBA" id="ARBA00022989"/>
    </source>
</evidence>